<dbReference type="AlphaFoldDB" id="A0AAD7CZ36"/>
<evidence type="ECO:0000313" key="1">
    <source>
        <dbReference type="EMBL" id="KAJ7665576.1"/>
    </source>
</evidence>
<keyword evidence="2" id="KW-1185">Reference proteome</keyword>
<reference evidence="1" key="1">
    <citation type="submission" date="2023-03" db="EMBL/GenBank/DDBJ databases">
        <title>Massive genome expansion in bonnet fungi (Mycena s.s.) driven by repeated elements and novel gene families across ecological guilds.</title>
        <authorList>
            <consortium name="Lawrence Berkeley National Laboratory"/>
            <person name="Harder C.B."/>
            <person name="Miyauchi S."/>
            <person name="Viragh M."/>
            <person name="Kuo A."/>
            <person name="Thoen E."/>
            <person name="Andreopoulos B."/>
            <person name="Lu D."/>
            <person name="Skrede I."/>
            <person name="Drula E."/>
            <person name="Henrissat B."/>
            <person name="Morin E."/>
            <person name="Kohler A."/>
            <person name="Barry K."/>
            <person name="LaButti K."/>
            <person name="Morin E."/>
            <person name="Salamov A."/>
            <person name="Lipzen A."/>
            <person name="Mereny Z."/>
            <person name="Hegedus B."/>
            <person name="Baldrian P."/>
            <person name="Stursova M."/>
            <person name="Weitz H."/>
            <person name="Taylor A."/>
            <person name="Grigoriev I.V."/>
            <person name="Nagy L.G."/>
            <person name="Martin F."/>
            <person name="Kauserud H."/>
        </authorList>
    </citation>
    <scope>NUCLEOTIDE SEQUENCE</scope>
    <source>
        <strain evidence="1">CBHHK067</strain>
    </source>
</reference>
<name>A0AAD7CZ36_MYCRO</name>
<comment type="caution">
    <text evidence="1">The sequence shown here is derived from an EMBL/GenBank/DDBJ whole genome shotgun (WGS) entry which is preliminary data.</text>
</comment>
<dbReference type="Pfam" id="PF00023">
    <property type="entry name" value="Ank"/>
    <property type="match status" value="1"/>
</dbReference>
<dbReference type="InterPro" id="IPR002110">
    <property type="entry name" value="Ankyrin_rpt"/>
</dbReference>
<proteinExistence type="predicted"/>
<accession>A0AAD7CZ36</accession>
<sequence length="122" mass="13001">MDEDGFCDVMELLLHTGASANALPVQYKGLTTVQDAAMARKLDMINNGADIDAPGCYYHGYTVQSAVVEQGSVEVVRHLLKAGADVQAVLGDMQRTVLQVVDLWDHMEVGAILGAAKNAANL</sequence>
<evidence type="ECO:0000313" key="2">
    <source>
        <dbReference type="Proteomes" id="UP001221757"/>
    </source>
</evidence>
<evidence type="ECO:0008006" key="3">
    <source>
        <dbReference type="Google" id="ProtNLM"/>
    </source>
</evidence>
<dbReference type="EMBL" id="JARKIE010000215">
    <property type="protein sequence ID" value="KAJ7665576.1"/>
    <property type="molecule type" value="Genomic_DNA"/>
</dbReference>
<gene>
    <name evidence="1" type="ORF">B0H17DRAFT_1210913</name>
</gene>
<dbReference type="Gene3D" id="1.25.40.20">
    <property type="entry name" value="Ankyrin repeat-containing domain"/>
    <property type="match status" value="1"/>
</dbReference>
<dbReference type="SUPFAM" id="SSF48403">
    <property type="entry name" value="Ankyrin repeat"/>
    <property type="match status" value="1"/>
</dbReference>
<organism evidence="1 2">
    <name type="scientific">Mycena rosella</name>
    <name type="common">Pink bonnet</name>
    <name type="synonym">Agaricus rosellus</name>
    <dbReference type="NCBI Taxonomy" id="1033263"/>
    <lineage>
        <taxon>Eukaryota</taxon>
        <taxon>Fungi</taxon>
        <taxon>Dikarya</taxon>
        <taxon>Basidiomycota</taxon>
        <taxon>Agaricomycotina</taxon>
        <taxon>Agaricomycetes</taxon>
        <taxon>Agaricomycetidae</taxon>
        <taxon>Agaricales</taxon>
        <taxon>Marasmiineae</taxon>
        <taxon>Mycenaceae</taxon>
        <taxon>Mycena</taxon>
    </lineage>
</organism>
<protein>
    <recommendedName>
        <fullName evidence="3">Ankyrin repeat protein</fullName>
    </recommendedName>
</protein>
<dbReference type="Proteomes" id="UP001221757">
    <property type="component" value="Unassembled WGS sequence"/>
</dbReference>
<dbReference type="InterPro" id="IPR036770">
    <property type="entry name" value="Ankyrin_rpt-contain_sf"/>
</dbReference>